<name>A0ABP9D620_9ACTN</name>
<protein>
    <recommendedName>
        <fullName evidence="3">Antitoxin</fullName>
    </recommendedName>
</protein>
<organism evidence="1 2">
    <name type="scientific">Kitasatospora terrestris</name>
    <dbReference type="NCBI Taxonomy" id="258051"/>
    <lineage>
        <taxon>Bacteria</taxon>
        <taxon>Bacillati</taxon>
        <taxon>Actinomycetota</taxon>
        <taxon>Actinomycetes</taxon>
        <taxon>Kitasatosporales</taxon>
        <taxon>Streptomycetaceae</taxon>
        <taxon>Kitasatospora</taxon>
    </lineage>
</organism>
<evidence type="ECO:0000313" key="2">
    <source>
        <dbReference type="Proteomes" id="UP001501752"/>
    </source>
</evidence>
<keyword evidence="2" id="KW-1185">Reference proteome</keyword>
<comment type="caution">
    <text evidence="1">The sequence shown here is derived from an EMBL/GenBank/DDBJ whole genome shotgun (WGS) entry which is preliminary data.</text>
</comment>
<accession>A0ABP9D620</accession>
<gene>
    <name evidence="1" type="ORF">GCM10023235_02100</name>
</gene>
<dbReference type="EMBL" id="BAABIS010000001">
    <property type="protein sequence ID" value="GAA4831475.1"/>
    <property type="molecule type" value="Genomic_DNA"/>
</dbReference>
<evidence type="ECO:0000313" key="1">
    <source>
        <dbReference type="EMBL" id="GAA4831475.1"/>
    </source>
</evidence>
<reference evidence="2" key="1">
    <citation type="journal article" date="2019" name="Int. J. Syst. Evol. Microbiol.">
        <title>The Global Catalogue of Microorganisms (GCM) 10K type strain sequencing project: providing services to taxonomists for standard genome sequencing and annotation.</title>
        <authorList>
            <consortium name="The Broad Institute Genomics Platform"/>
            <consortium name="The Broad Institute Genome Sequencing Center for Infectious Disease"/>
            <person name="Wu L."/>
            <person name="Ma J."/>
        </authorList>
    </citation>
    <scope>NUCLEOTIDE SEQUENCE [LARGE SCALE GENOMIC DNA]</scope>
    <source>
        <strain evidence="2">JCM 13006</strain>
    </source>
</reference>
<dbReference type="Proteomes" id="UP001501752">
    <property type="component" value="Unassembled WGS sequence"/>
</dbReference>
<dbReference type="RefSeq" id="WP_345694825.1">
    <property type="nucleotide sequence ID" value="NZ_BAABIS010000001.1"/>
</dbReference>
<sequence length="80" mass="8511">MTLRQIEPVLLDGDLADWVEATAAKAGLTVPEYLAGLVEADRDSEAVDRASRLAAPVYQRWVDAGRPVDDGLGLGEVFGA</sequence>
<evidence type="ECO:0008006" key="3">
    <source>
        <dbReference type="Google" id="ProtNLM"/>
    </source>
</evidence>
<proteinExistence type="predicted"/>